<gene>
    <name evidence="2" type="ORF">RJ639_032391</name>
</gene>
<protein>
    <recommendedName>
        <fullName evidence="1">Reverse transcriptase Ty1/copia-type domain-containing protein</fullName>
    </recommendedName>
</protein>
<evidence type="ECO:0000313" key="3">
    <source>
        <dbReference type="Proteomes" id="UP001188597"/>
    </source>
</evidence>
<dbReference type="EMBL" id="JAVXUP010000234">
    <property type="protein sequence ID" value="KAK3033418.1"/>
    <property type="molecule type" value="Genomic_DNA"/>
</dbReference>
<evidence type="ECO:0000313" key="2">
    <source>
        <dbReference type="EMBL" id="KAK3033418.1"/>
    </source>
</evidence>
<organism evidence="2 3">
    <name type="scientific">Escallonia herrerae</name>
    <dbReference type="NCBI Taxonomy" id="1293975"/>
    <lineage>
        <taxon>Eukaryota</taxon>
        <taxon>Viridiplantae</taxon>
        <taxon>Streptophyta</taxon>
        <taxon>Embryophyta</taxon>
        <taxon>Tracheophyta</taxon>
        <taxon>Spermatophyta</taxon>
        <taxon>Magnoliopsida</taxon>
        <taxon>eudicotyledons</taxon>
        <taxon>Gunneridae</taxon>
        <taxon>Pentapetalae</taxon>
        <taxon>asterids</taxon>
        <taxon>campanulids</taxon>
        <taxon>Escalloniales</taxon>
        <taxon>Escalloniaceae</taxon>
        <taxon>Escallonia</taxon>
    </lineage>
</organism>
<dbReference type="InterPro" id="IPR043502">
    <property type="entry name" value="DNA/RNA_pol_sf"/>
</dbReference>
<accession>A0AA89BAQ4</accession>
<sequence length="214" mass="25055">MEDARYKAYLLAKDFTQIEGIDYNEIFYHVVKHTSIRLLLAMVALYDFKLEELDVKAAFLRGELEEQIFVRHPEGFVIQNKKDHVFLLKKSLYGLTHSPRQWYKRFDTHVERGCTKNAFDSCVYHQRLADCSHIYLLFYVDDILIATKTMSNINEAEYIAATKTVKEAIWLKGLVGFVMVEKICVVENPADMMTKHIPEIKLKHCFDLIRINSI</sequence>
<reference evidence="2" key="1">
    <citation type="submission" date="2022-12" db="EMBL/GenBank/DDBJ databases">
        <title>Draft genome assemblies for two species of Escallonia (Escalloniales).</title>
        <authorList>
            <person name="Chanderbali A."/>
            <person name="Dervinis C."/>
            <person name="Anghel I."/>
            <person name="Soltis D."/>
            <person name="Soltis P."/>
            <person name="Zapata F."/>
        </authorList>
    </citation>
    <scope>NUCLEOTIDE SEQUENCE</scope>
    <source>
        <strain evidence="2">UCBG64.0493</strain>
        <tissue evidence="2">Leaf</tissue>
    </source>
</reference>
<feature type="domain" description="Reverse transcriptase Ty1/copia-type" evidence="1">
    <location>
        <begin position="3"/>
        <end position="157"/>
    </location>
</feature>
<comment type="caution">
    <text evidence="2">The sequence shown here is derived from an EMBL/GenBank/DDBJ whole genome shotgun (WGS) entry which is preliminary data.</text>
</comment>
<dbReference type="Pfam" id="PF07727">
    <property type="entry name" value="RVT_2"/>
    <property type="match status" value="1"/>
</dbReference>
<dbReference type="InterPro" id="IPR013103">
    <property type="entry name" value="RVT_2"/>
</dbReference>
<dbReference type="Proteomes" id="UP001188597">
    <property type="component" value="Unassembled WGS sequence"/>
</dbReference>
<dbReference type="AlphaFoldDB" id="A0AA89BAQ4"/>
<dbReference type="SUPFAM" id="SSF56672">
    <property type="entry name" value="DNA/RNA polymerases"/>
    <property type="match status" value="1"/>
</dbReference>
<keyword evidence="3" id="KW-1185">Reference proteome</keyword>
<proteinExistence type="predicted"/>
<name>A0AA89BAQ4_9ASTE</name>
<evidence type="ECO:0000259" key="1">
    <source>
        <dbReference type="Pfam" id="PF07727"/>
    </source>
</evidence>